<dbReference type="AlphaFoldDB" id="A0A2U0I293"/>
<feature type="chain" id="PRO_5015608005" evidence="7">
    <location>
        <begin position="23"/>
        <end position="466"/>
    </location>
</feature>
<dbReference type="InterPro" id="IPR050330">
    <property type="entry name" value="Bact_OuterMem_StrucFunc"/>
</dbReference>
<evidence type="ECO:0000256" key="7">
    <source>
        <dbReference type="SAM" id="SignalP"/>
    </source>
</evidence>
<dbReference type="CDD" id="cd07185">
    <property type="entry name" value="OmpA_C-like"/>
    <property type="match status" value="1"/>
</dbReference>
<dbReference type="GO" id="GO:0005509">
    <property type="term" value="F:calcium ion binding"/>
    <property type="evidence" value="ECO:0007669"/>
    <property type="project" value="InterPro"/>
</dbReference>
<dbReference type="PROSITE" id="PS51123">
    <property type="entry name" value="OMPA_2"/>
    <property type="match status" value="1"/>
</dbReference>
<dbReference type="Proteomes" id="UP000245962">
    <property type="component" value="Unassembled WGS sequence"/>
</dbReference>
<dbReference type="InterPro" id="IPR006664">
    <property type="entry name" value="OMP_bac"/>
</dbReference>
<keyword evidence="3 5" id="KW-0472">Membrane</keyword>
<gene>
    <name evidence="9" type="ORF">DDV96_07450</name>
</gene>
<keyword evidence="4" id="KW-0998">Cell outer membrane</keyword>
<dbReference type="InterPro" id="IPR036737">
    <property type="entry name" value="OmpA-like_sf"/>
</dbReference>
<dbReference type="PANTHER" id="PTHR30329">
    <property type="entry name" value="STATOR ELEMENT OF FLAGELLAR MOTOR COMPLEX"/>
    <property type="match status" value="1"/>
</dbReference>
<dbReference type="GO" id="GO:0007155">
    <property type="term" value="P:cell adhesion"/>
    <property type="evidence" value="ECO:0007669"/>
    <property type="project" value="InterPro"/>
</dbReference>
<dbReference type="InterPro" id="IPR006665">
    <property type="entry name" value="OmpA-like"/>
</dbReference>
<dbReference type="Pfam" id="PF00691">
    <property type="entry name" value="OmpA"/>
    <property type="match status" value="1"/>
</dbReference>
<evidence type="ECO:0000256" key="1">
    <source>
        <dbReference type="ARBA" id="ARBA00004442"/>
    </source>
</evidence>
<dbReference type="Gene3D" id="3.30.1330.60">
    <property type="entry name" value="OmpA-like domain"/>
    <property type="match status" value="1"/>
</dbReference>
<feature type="signal peptide" evidence="7">
    <location>
        <begin position="1"/>
        <end position="22"/>
    </location>
</feature>
<name>A0A2U0I293_9FLAO</name>
<evidence type="ECO:0000259" key="8">
    <source>
        <dbReference type="PROSITE" id="PS51123"/>
    </source>
</evidence>
<evidence type="ECO:0000256" key="4">
    <source>
        <dbReference type="ARBA" id="ARBA00023237"/>
    </source>
</evidence>
<dbReference type="InterPro" id="IPR028974">
    <property type="entry name" value="TSP_type-3_rpt"/>
</dbReference>
<evidence type="ECO:0000256" key="2">
    <source>
        <dbReference type="ARBA" id="ARBA00022729"/>
    </source>
</evidence>
<dbReference type="RefSeq" id="WP_116694124.1">
    <property type="nucleotide sequence ID" value="NZ_QEHR01000004.1"/>
</dbReference>
<feature type="compositionally biased region" description="Basic and acidic residues" evidence="6">
    <location>
        <begin position="454"/>
        <end position="466"/>
    </location>
</feature>
<keyword evidence="10" id="KW-1185">Reference proteome</keyword>
<dbReference type="GO" id="GO:0009279">
    <property type="term" value="C:cell outer membrane"/>
    <property type="evidence" value="ECO:0007669"/>
    <property type="project" value="UniProtKB-SubCell"/>
</dbReference>
<feature type="domain" description="OmpA-like" evidence="8">
    <location>
        <begin position="347"/>
        <end position="464"/>
    </location>
</feature>
<dbReference type="Gene3D" id="4.10.1080.10">
    <property type="entry name" value="TSP type-3 repeat"/>
    <property type="match status" value="1"/>
</dbReference>
<dbReference type="EMBL" id="QEHR01000004">
    <property type="protein sequence ID" value="PVW15232.1"/>
    <property type="molecule type" value="Genomic_DNA"/>
</dbReference>
<accession>A0A2U0I293</accession>
<reference evidence="9 10" key="1">
    <citation type="submission" date="2018-04" db="EMBL/GenBank/DDBJ databases">
        <title>Marixanthomonas spongiae HN-E44 sp. nov., isolated from a marine sponge.</title>
        <authorList>
            <person name="Luo L."/>
            <person name="Zhuang L."/>
        </authorList>
    </citation>
    <scope>NUCLEOTIDE SEQUENCE [LARGE SCALE GENOMIC DNA]</scope>
    <source>
        <strain evidence="9 10">HN-E44</strain>
    </source>
</reference>
<sequence>MKHLNSLLVAAILFMGIGVANAQDENNPWAFEIGVNAVDVFPVGLEDGQTENSPMRGEFFDEYFNVNDHWNILPSVSKIAVSRYVGSGFTFTAVGSINRIDKVGDVSVDDMSYYAADGEIRYSFRDLINGPGGWFDPSLGVGGGYTWVDDIGFGTANGLASIKIWFAENVALNLQSTYKHAFEDDYGVKHFQHSAGILFKFGGKDTDGDGIYDQNDECPETPGLPEFNGCPDTDGDGIEDRNDACPETAGLAEFNGCPDTDGDGIPDPQDDCPTVAGLAALNGCPDADGDGIADKDDECPNEAGPASNNGCPYEDRDGDGVLDKDDQCPDVAGTVANNGCPEVTVEVIKEINEYSKTILFDYDKATIRQESYGALQSIADIMKEYPNTVFHIEGHTDSRGSDAYNMKLSKERAASVMDYLTTIGMPANRLTSEGYGEERPVATNKTAAGRQQNRRVEISLNKNRDK</sequence>
<proteinExistence type="predicted"/>
<keyword evidence="2 7" id="KW-0732">Signal</keyword>
<evidence type="ECO:0000313" key="10">
    <source>
        <dbReference type="Proteomes" id="UP000245962"/>
    </source>
</evidence>
<comment type="caution">
    <text evidence="9">The sequence shown here is derived from an EMBL/GenBank/DDBJ whole genome shotgun (WGS) entry which is preliminary data.</text>
</comment>
<comment type="subcellular location">
    <subcellularLocation>
        <location evidence="1">Cell outer membrane</location>
    </subcellularLocation>
</comment>
<evidence type="ECO:0000256" key="5">
    <source>
        <dbReference type="PROSITE-ProRule" id="PRU00473"/>
    </source>
</evidence>
<evidence type="ECO:0000313" key="9">
    <source>
        <dbReference type="EMBL" id="PVW15232.1"/>
    </source>
</evidence>
<dbReference type="SUPFAM" id="SSF103647">
    <property type="entry name" value="TSP type-3 repeat"/>
    <property type="match status" value="2"/>
</dbReference>
<dbReference type="Pfam" id="PF02412">
    <property type="entry name" value="TSP_3"/>
    <property type="match status" value="5"/>
</dbReference>
<protein>
    <submittedName>
        <fullName evidence="9">Cell envelope biogenesis protein OmpA</fullName>
    </submittedName>
</protein>
<organism evidence="9 10">
    <name type="scientific">Marixanthomonas spongiae</name>
    <dbReference type="NCBI Taxonomy" id="2174845"/>
    <lineage>
        <taxon>Bacteria</taxon>
        <taxon>Pseudomonadati</taxon>
        <taxon>Bacteroidota</taxon>
        <taxon>Flavobacteriia</taxon>
        <taxon>Flavobacteriales</taxon>
        <taxon>Flavobacteriaceae</taxon>
        <taxon>Marixanthomonas</taxon>
    </lineage>
</organism>
<evidence type="ECO:0000256" key="6">
    <source>
        <dbReference type="SAM" id="MobiDB-lite"/>
    </source>
</evidence>
<dbReference type="SUPFAM" id="SSF103088">
    <property type="entry name" value="OmpA-like"/>
    <property type="match status" value="1"/>
</dbReference>
<dbReference type="PRINTS" id="PR01021">
    <property type="entry name" value="OMPADOMAIN"/>
</dbReference>
<dbReference type="PANTHER" id="PTHR30329:SF21">
    <property type="entry name" value="LIPOPROTEIN YIAD-RELATED"/>
    <property type="match status" value="1"/>
</dbReference>
<dbReference type="PRINTS" id="PR01023">
    <property type="entry name" value="NAFLGMOTY"/>
</dbReference>
<dbReference type="InterPro" id="IPR003367">
    <property type="entry name" value="Thrombospondin_3-like_rpt"/>
</dbReference>
<feature type="region of interest" description="Disordered" evidence="6">
    <location>
        <begin position="431"/>
        <end position="466"/>
    </location>
</feature>
<dbReference type="OrthoDB" id="9805336at2"/>
<evidence type="ECO:0000256" key="3">
    <source>
        <dbReference type="ARBA" id="ARBA00023136"/>
    </source>
</evidence>